<evidence type="ECO:0000313" key="2">
    <source>
        <dbReference type="EMBL" id="NYZ21991.1"/>
    </source>
</evidence>
<dbReference type="RefSeq" id="WP_180283761.1">
    <property type="nucleotide sequence ID" value="NZ_JABFDB010000014.1"/>
</dbReference>
<organism evidence="2 3">
    <name type="scientific">Azospirillum oleiclasticum</name>
    <dbReference type="NCBI Taxonomy" id="2735135"/>
    <lineage>
        <taxon>Bacteria</taxon>
        <taxon>Pseudomonadati</taxon>
        <taxon>Pseudomonadota</taxon>
        <taxon>Alphaproteobacteria</taxon>
        <taxon>Rhodospirillales</taxon>
        <taxon>Azospirillaceae</taxon>
        <taxon>Azospirillum</taxon>
    </lineage>
</organism>
<protein>
    <submittedName>
        <fullName evidence="2">Uncharacterized protein</fullName>
    </submittedName>
</protein>
<reference evidence="2 3" key="1">
    <citation type="submission" date="2020-05" db="EMBL/GenBank/DDBJ databases">
        <title>Azospirillum oleiclasticum sp. nov, a nitrogen-fixing and heavy crude oil-emulsifying bacterium isolated from the crude oil of Yumen Oilfield.</title>
        <authorList>
            <person name="Wu D."/>
            <person name="Cai M."/>
            <person name="Zhang X."/>
        </authorList>
    </citation>
    <scope>NUCLEOTIDE SEQUENCE [LARGE SCALE GENOMIC DNA]</scope>
    <source>
        <strain evidence="2 3">ROY-1-1-2</strain>
    </source>
</reference>
<accession>A0ABX2TCR9</accession>
<proteinExistence type="predicted"/>
<evidence type="ECO:0000256" key="1">
    <source>
        <dbReference type="SAM" id="MobiDB-lite"/>
    </source>
</evidence>
<gene>
    <name evidence="2" type="ORF">HND93_19935</name>
</gene>
<comment type="caution">
    <text evidence="2">The sequence shown here is derived from an EMBL/GenBank/DDBJ whole genome shotgun (WGS) entry which is preliminary data.</text>
</comment>
<keyword evidence="3" id="KW-1185">Reference proteome</keyword>
<dbReference type="EMBL" id="JABFDB010000014">
    <property type="protein sequence ID" value="NYZ21991.1"/>
    <property type="molecule type" value="Genomic_DNA"/>
</dbReference>
<dbReference type="Proteomes" id="UP000584642">
    <property type="component" value="Unassembled WGS sequence"/>
</dbReference>
<sequence>MNKGLRNLTRRTARPLHAWPARPTRAEDAWSRRPDCPLIPREAAAYGFLRDRLHVVTGAVALPPALSDNAVDATLCLMLRRGRE</sequence>
<feature type="region of interest" description="Disordered" evidence="1">
    <location>
        <begin position="1"/>
        <end position="26"/>
    </location>
</feature>
<name>A0ABX2TCR9_9PROT</name>
<evidence type="ECO:0000313" key="3">
    <source>
        <dbReference type="Proteomes" id="UP000584642"/>
    </source>
</evidence>